<evidence type="ECO:0000313" key="2">
    <source>
        <dbReference type="EMBL" id="ANH80821.1"/>
    </source>
</evidence>
<dbReference type="SUPFAM" id="SSF56300">
    <property type="entry name" value="Metallo-dependent phosphatases"/>
    <property type="match status" value="1"/>
</dbReference>
<dbReference type="PANTHER" id="PTHR43143">
    <property type="entry name" value="METALLOPHOSPHOESTERASE, CALCINEURIN SUPERFAMILY"/>
    <property type="match status" value="1"/>
</dbReference>
<keyword evidence="3" id="KW-1185">Reference proteome</keyword>
<dbReference type="STRING" id="1176587.A8C56_07365"/>
<dbReference type="Proteomes" id="UP000077667">
    <property type="component" value="Chromosome"/>
</dbReference>
<accession>A0A1A9I294</accession>
<dbReference type="GO" id="GO:0016787">
    <property type="term" value="F:hydrolase activity"/>
    <property type="evidence" value="ECO:0007669"/>
    <property type="project" value="InterPro"/>
</dbReference>
<dbReference type="InterPro" id="IPR004843">
    <property type="entry name" value="Calcineurin-like_PHP"/>
</dbReference>
<reference evidence="2 3" key="1">
    <citation type="submission" date="2016-05" db="EMBL/GenBank/DDBJ databases">
        <title>Niabella ginsenosidivorans BS26 whole genome sequencing.</title>
        <authorList>
            <person name="Im W.T."/>
            <person name="Siddiqi M.Z."/>
        </authorList>
    </citation>
    <scope>NUCLEOTIDE SEQUENCE [LARGE SCALE GENOMIC DNA]</scope>
    <source>
        <strain evidence="2 3">BS26</strain>
    </source>
</reference>
<evidence type="ECO:0000313" key="3">
    <source>
        <dbReference type="Proteomes" id="UP000077667"/>
    </source>
</evidence>
<dbReference type="InterPro" id="IPR051918">
    <property type="entry name" value="STPP_CPPED1"/>
</dbReference>
<dbReference type="RefSeq" id="WP_067753966.1">
    <property type="nucleotide sequence ID" value="NZ_CP015772.1"/>
</dbReference>
<sequence length="310" mass="34958">MNRRTLLKQAGIGFLLSATPGIRSFATTENKAKKRVLRFAHLTDVHIEPERNAPAGLAACLHHVQLQKDPASFILNTGDCIFDALKQPRERVETQWKLWNDTFKNDNSLPIEYCIGNHDCWGFGEKTDPLYGVKYALDKMNLSKPYRSFDKAGWHFIVLNSIMPKPDGSWYTCALDEEQFVWLQQDLADTPVNTPVIIASHAPIVSAASVVVDNKNKGNGYELGLASMHTDAPRIISLFDQHPNVKLCLSGHIHLCEQIVYNGVTYVCNGAVSGNWWKPEPRYQTKNGYAMVNLYDDGSIENEYVPYGWK</sequence>
<organism evidence="2 3">
    <name type="scientific">Niabella ginsenosidivorans</name>
    <dbReference type="NCBI Taxonomy" id="1176587"/>
    <lineage>
        <taxon>Bacteria</taxon>
        <taxon>Pseudomonadati</taxon>
        <taxon>Bacteroidota</taxon>
        <taxon>Chitinophagia</taxon>
        <taxon>Chitinophagales</taxon>
        <taxon>Chitinophagaceae</taxon>
        <taxon>Niabella</taxon>
    </lineage>
</organism>
<evidence type="ECO:0000259" key="1">
    <source>
        <dbReference type="Pfam" id="PF00149"/>
    </source>
</evidence>
<dbReference type="KEGG" id="nia:A8C56_07365"/>
<dbReference type="PANTHER" id="PTHR43143:SF1">
    <property type="entry name" value="SERINE_THREONINE-PROTEIN PHOSPHATASE CPPED1"/>
    <property type="match status" value="1"/>
</dbReference>
<name>A0A1A9I294_9BACT</name>
<dbReference type="AlphaFoldDB" id="A0A1A9I294"/>
<dbReference type="EMBL" id="CP015772">
    <property type="protein sequence ID" value="ANH80821.1"/>
    <property type="molecule type" value="Genomic_DNA"/>
</dbReference>
<dbReference type="OrthoDB" id="9791866at2"/>
<dbReference type="InterPro" id="IPR029052">
    <property type="entry name" value="Metallo-depent_PP-like"/>
</dbReference>
<protein>
    <submittedName>
        <fullName evidence="2">Metallophosphoesterase</fullName>
    </submittedName>
</protein>
<feature type="domain" description="Calcineurin-like phosphoesterase" evidence="1">
    <location>
        <begin position="37"/>
        <end position="255"/>
    </location>
</feature>
<dbReference type="Gene3D" id="3.60.21.10">
    <property type="match status" value="1"/>
</dbReference>
<gene>
    <name evidence="2" type="ORF">A8C56_07365</name>
</gene>
<dbReference type="Pfam" id="PF00149">
    <property type="entry name" value="Metallophos"/>
    <property type="match status" value="1"/>
</dbReference>
<proteinExistence type="predicted"/>